<dbReference type="Proteomes" id="UP000721442">
    <property type="component" value="Unassembled WGS sequence"/>
</dbReference>
<proteinExistence type="predicted"/>
<reference evidence="4" key="1">
    <citation type="submission" date="2020-10" db="EMBL/GenBank/DDBJ databases">
        <authorList>
            <person name="Gilroy R."/>
        </authorList>
    </citation>
    <scope>NUCLEOTIDE SEQUENCE</scope>
    <source>
        <strain evidence="4">B1-16210</strain>
    </source>
</reference>
<reference evidence="4" key="2">
    <citation type="journal article" date="2021" name="PeerJ">
        <title>Extensive microbial diversity within the chicken gut microbiome revealed by metagenomics and culture.</title>
        <authorList>
            <person name="Gilroy R."/>
            <person name="Ravi A."/>
            <person name="Getino M."/>
            <person name="Pursley I."/>
            <person name="Horton D.L."/>
            <person name="Alikhan N.F."/>
            <person name="Baker D."/>
            <person name="Gharbi K."/>
            <person name="Hall N."/>
            <person name="Watson M."/>
            <person name="Adriaenssens E.M."/>
            <person name="Foster-Nyarko E."/>
            <person name="Jarju S."/>
            <person name="Secka A."/>
            <person name="Antonio M."/>
            <person name="Oren A."/>
            <person name="Chaudhuri R.R."/>
            <person name="La Ragione R."/>
            <person name="Hildebrand F."/>
            <person name="Pallen M.J."/>
        </authorList>
    </citation>
    <scope>NUCLEOTIDE SEQUENCE</scope>
    <source>
        <strain evidence="4">B1-16210</strain>
    </source>
</reference>
<evidence type="ECO:0000256" key="1">
    <source>
        <dbReference type="ARBA" id="ARBA00022676"/>
    </source>
</evidence>
<dbReference type="Pfam" id="PF00535">
    <property type="entry name" value="Glycos_transf_2"/>
    <property type="match status" value="1"/>
</dbReference>
<dbReference type="InterPro" id="IPR029044">
    <property type="entry name" value="Nucleotide-diphossugar_trans"/>
</dbReference>
<name>A0A940DBM4_9PROT</name>
<feature type="domain" description="Glycosyltransferase 2-like" evidence="3">
    <location>
        <begin position="4"/>
        <end position="161"/>
    </location>
</feature>
<dbReference type="CDD" id="cd00761">
    <property type="entry name" value="Glyco_tranf_GTA_type"/>
    <property type="match status" value="1"/>
</dbReference>
<dbReference type="PANTHER" id="PTHR22916">
    <property type="entry name" value="GLYCOSYLTRANSFERASE"/>
    <property type="match status" value="1"/>
</dbReference>
<dbReference type="SUPFAM" id="SSF53448">
    <property type="entry name" value="Nucleotide-diphospho-sugar transferases"/>
    <property type="match status" value="1"/>
</dbReference>
<dbReference type="GO" id="GO:0016758">
    <property type="term" value="F:hexosyltransferase activity"/>
    <property type="evidence" value="ECO:0007669"/>
    <property type="project" value="UniProtKB-ARBA"/>
</dbReference>
<evidence type="ECO:0000256" key="2">
    <source>
        <dbReference type="ARBA" id="ARBA00022679"/>
    </source>
</evidence>
<keyword evidence="2" id="KW-0808">Transferase</keyword>
<dbReference type="AlphaFoldDB" id="A0A940DBM4"/>
<gene>
    <name evidence="4" type="ORF">IAC77_00255</name>
</gene>
<evidence type="ECO:0000259" key="3">
    <source>
        <dbReference type="Pfam" id="PF00535"/>
    </source>
</evidence>
<keyword evidence="1" id="KW-0328">Glycosyltransferase</keyword>
<evidence type="ECO:0000313" key="5">
    <source>
        <dbReference type="Proteomes" id="UP000721442"/>
    </source>
</evidence>
<organism evidence="4 5">
    <name type="scientific">Candidatus Enterousia excrementavium</name>
    <dbReference type="NCBI Taxonomy" id="2840789"/>
    <lineage>
        <taxon>Bacteria</taxon>
        <taxon>Pseudomonadati</taxon>
        <taxon>Pseudomonadota</taxon>
        <taxon>Alphaproteobacteria</taxon>
        <taxon>Candidatus Enterousia</taxon>
    </lineage>
</organism>
<evidence type="ECO:0000313" key="4">
    <source>
        <dbReference type="EMBL" id="MBO8406881.1"/>
    </source>
</evidence>
<accession>A0A940DBM4</accession>
<sequence length="349" mass="40684">MKLSIIVPCYNVAPYLERGLRSLSNQTLRDDFEIICIDDASTDDTLAILNMWAQRDLRVRVLKNKKNKGVAASRNRGLDMATGEYIGFMDPDDYVDSDFFERLVNTADAQKSQAACGQLCVIEVTGKKHKDPYRSVTELRKTLHNFKYHYTAIYRRDFINAHNIRYPNLSINEDSVFETMVKCAMTTNLPLVCGTYYYYCRRMESLNADWWPESKIKESVTGVETIIDIYNNTPVTMRDYICGAYGYFNYLRDVTLIKNTKTKIFVASNMCRIFKKMKYKQKLGTENTPLYLALLNDDPNGVIDVLKAQKWYTRTYKLFGRIKFLTVAFTRTRRDIRLFGILIYRMNLT</sequence>
<dbReference type="EMBL" id="JADINE010000004">
    <property type="protein sequence ID" value="MBO8406881.1"/>
    <property type="molecule type" value="Genomic_DNA"/>
</dbReference>
<comment type="caution">
    <text evidence="4">The sequence shown here is derived from an EMBL/GenBank/DDBJ whole genome shotgun (WGS) entry which is preliminary data.</text>
</comment>
<dbReference type="PANTHER" id="PTHR22916:SF51">
    <property type="entry name" value="GLYCOSYLTRANSFERASE EPSH-RELATED"/>
    <property type="match status" value="1"/>
</dbReference>
<protein>
    <submittedName>
        <fullName evidence="4">Glycosyltransferase family 2 protein</fullName>
    </submittedName>
</protein>
<dbReference type="InterPro" id="IPR001173">
    <property type="entry name" value="Glyco_trans_2-like"/>
</dbReference>
<dbReference type="Gene3D" id="3.90.550.10">
    <property type="entry name" value="Spore Coat Polysaccharide Biosynthesis Protein SpsA, Chain A"/>
    <property type="match status" value="1"/>
</dbReference>